<dbReference type="GO" id="GO:0030246">
    <property type="term" value="F:carbohydrate binding"/>
    <property type="evidence" value="ECO:0007669"/>
    <property type="project" value="InterPro"/>
</dbReference>
<gene>
    <name evidence="3" type="ORF">BKA02_002259</name>
</gene>
<name>A0A7Y9EWM8_9MICO</name>
<dbReference type="SUPFAM" id="SSF49464">
    <property type="entry name" value="Carboxypeptidase regulatory domain-like"/>
    <property type="match status" value="1"/>
</dbReference>
<sequence>MRSKFAAAFVAALLMIALPGAANAAVPSTSVAAEGLTATPEPRVDPNATAHPEATPAPVPSTAPTETPAPVPTADPEPSPSPEPTVAPEPDRSDPSSPAPRSIQAPRAKVTPSDEAAGASVSGTVTKDGGQPITGADALRVTLATPEGETIDALSSSDGSYSFTGITAAAVVVGFESSTGQLVREYFDGADRITSATVLDFTDDPTGSRTADADLDSAGFISGTVTCGSGDCPSNSVTVHARPLANGGWSGSANVSADGSYTITGLAAGDHAVEFASTSSYMGEFYDNVWNSAEASIVSVTAGATVSGVDAQLAPGSTLRGHVTRADGGSFATSTVVVYASPIDGEGLDVNIPVASDGSYELTGVAPGDYRVYSLADDNSTNLLGGYYGGSDWDTATTVTIPSDAPIERNDLDLTMALGSELHGTVVRGDGEPWGASTPAVSLFELGTSGSGGTPVEADGSYVIHAIPPGDYTLKFHGVSDGGVMWGDQWYNGQITPDNAETISFTEATTLTGYDATLTPAYPISGTVTLDNGAAIRDHAIFTTLETRSGSTVSFGEVRVDGTFEFTNVPEGEYTVRFSGNDWVRGAYYGGAEWVEDATFFVVDGAAVTGIDQVLAAGVPLSGTLTRSDGGPITDNSVYVWAYDSDYQTVAGDWVGIGGTYTIPALPVGEYRLNFSPQSSSPFLSEWYDDARDFYTATPVSVSDTDTPITGIDAELLVGGEIQGTVRGPDGEPLADVSVNAWSASAAIGSYASTDENGEYTIVGVAPGENQVNFYAPWGSGLLSEYYDNARDPDDATMVVVDSSTPATGIDAQLEQGSSISGQVTLPEGDYADCRIQIALVDAYPDPNQQSGDSGGHCVPEDGTFSINGIAPGDYKLRLFDSTGDPALATVWYDAANSRDGAQVITFVEGEPTDLDGIDFTMVPGGSVEGTVSRSDGGQVRQLTVDALDAETGDVVATGWIPQVDGSFTITRLPFGDYVFRTSAPGLPDAWHGGDSRESATVVTISSTTTLTGIDLAFGQAVATELSVLSGGGEQVSTGQTLKRPIVLATDGDGNAAYGQTVEFVVSGPAAFADGTTEATATTNSAGQAAAPVLIAGGEAGEVVVTAQVRGVPDLLVTLPASTVVEVAADALTADITTEITVTSGRATLLVDVTNTSDTPVSVRITTPYGTRYIADVAVGASIQRSFAWVLPTIADGTLTVRLTDTAQNISVDIPVDYEGNEA</sequence>
<evidence type="ECO:0008006" key="5">
    <source>
        <dbReference type="Google" id="ProtNLM"/>
    </source>
</evidence>
<accession>A0A7Y9EWM8</accession>
<organism evidence="3 4">
    <name type="scientific">Microbacterium pseudoresistens</name>
    <dbReference type="NCBI Taxonomy" id="640634"/>
    <lineage>
        <taxon>Bacteria</taxon>
        <taxon>Bacillati</taxon>
        <taxon>Actinomycetota</taxon>
        <taxon>Actinomycetes</taxon>
        <taxon>Micrococcales</taxon>
        <taxon>Microbacteriaceae</taxon>
        <taxon>Microbacterium</taxon>
    </lineage>
</organism>
<dbReference type="InterPro" id="IPR013784">
    <property type="entry name" value="Carb-bd-like_fold"/>
</dbReference>
<dbReference type="SUPFAM" id="SSF49452">
    <property type="entry name" value="Starch-binding domain-like"/>
    <property type="match status" value="1"/>
</dbReference>
<evidence type="ECO:0000313" key="4">
    <source>
        <dbReference type="Proteomes" id="UP000552045"/>
    </source>
</evidence>
<dbReference type="Proteomes" id="UP000552045">
    <property type="component" value="Unassembled WGS sequence"/>
</dbReference>
<dbReference type="InterPro" id="IPR008964">
    <property type="entry name" value="Invasin/intimin_cell_adhesion"/>
</dbReference>
<evidence type="ECO:0000313" key="3">
    <source>
        <dbReference type="EMBL" id="NYD55204.1"/>
    </source>
</evidence>
<dbReference type="RefSeq" id="WP_179434123.1">
    <property type="nucleotide sequence ID" value="NZ_BAABLC010000006.1"/>
</dbReference>
<keyword evidence="4" id="KW-1185">Reference proteome</keyword>
<dbReference type="Pfam" id="PF13620">
    <property type="entry name" value="CarboxypepD_reg"/>
    <property type="match status" value="1"/>
</dbReference>
<reference evidence="3 4" key="1">
    <citation type="submission" date="2020-07" db="EMBL/GenBank/DDBJ databases">
        <title>Sequencing the genomes of 1000 actinobacteria strains.</title>
        <authorList>
            <person name="Klenk H.-P."/>
        </authorList>
    </citation>
    <scope>NUCLEOTIDE SEQUENCE [LARGE SCALE GENOMIC DNA]</scope>
    <source>
        <strain evidence="3 4">DSM 22185</strain>
    </source>
</reference>
<evidence type="ECO:0000256" key="2">
    <source>
        <dbReference type="SAM" id="SignalP"/>
    </source>
</evidence>
<dbReference type="AlphaFoldDB" id="A0A7Y9EWM8"/>
<evidence type="ECO:0000256" key="1">
    <source>
        <dbReference type="SAM" id="MobiDB-lite"/>
    </source>
</evidence>
<dbReference type="InterPro" id="IPR008969">
    <property type="entry name" value="CarboxyPept-like_regulatory"/>
</dbReference>
<feature type="region of interest" description="Disordered" evidence="1">
    <location>
        <begin position="36"/>
        <end position="133"/>
    </location>
</feature>
<dbReference type="EMBL" id="JACCBH010000001">
    <property type="protein sequence ID" value="NYD55204.1"/>
    <property type="molecule type" value="Genomic_DNA"/>
</dbReference>
<protein>
    <recommendedName>
        <fullName evidence="5">Alpha-amylase</fullName>
    </recommendedName>
</protein>
<feature type="compositionally biased region" description="Pro residues" evidence="1">
    <location>
        <begin position="55"/>
        <end position="87"/>
    </location>
</feature>
<feature type="signal peptide" evidence="2">
    <location>
        <begin position="1"/>
        <end position="24"/>
    </location>
</feature>
<feature type="chain" id="PRO_5031089974" description="Alpha-amylase" evidence="2">
    <location>
        <begin position="25"/>
        <end position="1223"/>
    </location>
</feature>
<comment type="caution">
    <text evidence="3">The sequence shown here is derived from an EMBL/GenBank/DDBJ whole genome shotgun (WGS) entry which is preliminary data.</text>
</comment>
<proteinExistence type="predicted"/>
<dbReference type="SUPFAM" id="SSF49478">
    <property type="entry name" value="Cna protein B-type domain"/>
    <property type="match status" value="1"/>
</dbReference>
<keyword evidence="2" id="KW-0732">Signal</keyword>
<dbReference type="Gene3D" id="2.60.40.1120">
    <property type="entry name" value="Carboxypeptidase-like, regulatory domain"/>
    <property type="match status" value="1"/>
</dbReference>
<dbReference type="SUPFAM" id="SSF49373">
    <property type="entry name" value="Invasin/intimin cell-adhesion fragments"/>
    <property type="match status" value="1"/>
</dbReference>